<dbReference type="PIRSF" id="PIRSF017371">
    <property type="entry name" value="UCP017371"/>
    <property type="match status" value="1"/>
</dbReference>
<sequence length="147" mass="15719">MGQVSASSSIVVPADPQRALEAIADYESVRPRILTSHYRDYKVLEGGKGMGTVAEWTLQATQKRSRNVHAVVSVSDSMVTERDSNSTLVTTWTVTPSGGGALVTVRTSWKGAGGVPGFFEGIFAPLGLKKIQAEVLENLKRELSQAA</sequence>
<dbReference type="Proteomes" id="UP000076512">
    <property type="component" value="Unassembled WGS sequence"/>
</dbReference>
<protein>
    <submittedName>
        <fullName evidence="1">Polyketide cyclase</fullName>
    </submittedName>
</protein>
<dbReference type="InterPro" id="IPR023393">
    <property type="entry name" value="START-like_dom_sf"/>
</dbReference>
<dbReference type="AlphaFoldDB" id="A0A164IDS1"/>
<evidence type="ECO:0000313" key="1">
    <source>
        <dbReference type="EMBL" id="KZM69342.1"/>
    </source>
</evidence>
<gene>
    <name evidence="1" type="ORF">AWN90_12165</name>
</gene>
<keyword evidence="2" id="KW-1185">Reference proteome</keyword>
<dbReference type="InterPro" id="IPR019587">
    <property type="entry name" value="Polyketide_cyclase/dehydratase"/>
</dbReference>
<evidence type="ECO:0000313" key="2">
    <source>
        <dbReference type="Proteomes" id="UP000076512"/>
    </source>
</evidence>
<reference evidence="1 2" key="1">
    <citation type="submission" date="2016-04" db="EMBL/GenBank/DDBJ databases">
        <authorList>
            <person name="Evans L.H."/>
            <person name="Alamgir A."/>
            <person name="Owens N."/>
            <person name="Weber N.D."/>
            <person name="Virtaneva K."/>
            <person name="Barbian K."/>
            <person name="Babar A."/>
            <person name="Rosenke K."/>
        </authorList>
    </citation>
    <scope>NUCLEOTIDE SEQUENCE [LARGE SCALE GENOMIC DNA]</scope>
    <source>
        <strain evidence="1 2">IFM 0406</strain>
    </source>
</reference>
<dbReference type="STRING" id="455432.AWN90_12165"/>
<dbReference type="InterPro" id="IPR014488">
    <property type="entry name" value="UCP017371"/>
</dbReference>
<dbReference type="SUPFAM" id="SSF55961">
    <property type="entry name" value="Bet v1-like"/>
    <property type="match status" value="1"/>
</dbReference>
<organism evidence="1 2">
    <name type="scientific">Nocardia terpenica</name>
    <dbReference type="NCBI Taxonomy" id="455432"/>
    <lineage>
        <taxon>Bacteria</taxon>
        <taxon>Bacillati</taxon>
        <taxon>Actinomycetota</taxon>
        <taxon>Actinomycetes</taxon>
        <taxon>Mycobacteriales</taxon>
        <taxon>Nocardiaceae</taxon>
        <taxon>Nocardia</taxon>
    </lineage>
</organism>
<dbReference type="Gene3D" id="3.30.530.20">
    <property type="match status" value="1"/>
</dbReference>
<name>A0A164IDS1_9NOCA</name>
<dbReference type="Pfam" id="PF10604">
    <property type="entry name" value="Polyketide_cyc2"/>
    <property type="match status" value="1"/>
</dbReference>
<dbReference type="RefSeq" id="WP_067585004.1">
    <property type="nucleotide sequence ID" value="NZ_JABMCZ010000002.1"/>
</dbReference>
<proteinExistence type="predicted"/>
<dbReference type="EMBL" id="LWGR01000021">
    <property type="protein sequence ID" value="KZM69342.1"/>
    <property type="molecule type" value="Genomic_DNA"/>
</dbReference>
<dbReference type="OrthoDB" id="288089at2"/>
<accession>A0A164IDS1</accession>
<comment type="caution">
    <text evidence="1">The sequence shown here is derived from an EMBL/GenBank/DDBJ whole genome shotgun (WGS) entry which is preliminary data.</text>
</comment>